<keyword evidence="2" id="KW-0808">Transferase</keyword>
<sequence length="135" mass="15806">MKEVVKQELFKWLDVGIVYAISNSEWDHFPLPFIEQMLDKLAGREYYCFLDGYYGYLQILICPNDHEKTTFTCPFATYAFKCMTFGLCNAPKIFMRCMTAIFADMLEVGLDVYGDSFQECLDNLEKELRDVKRPT</sequence>
<dbReference type="Gene3D" id="3.30.70.270">
    <property type="match status" value="1"/>
</dbReference>
<reference evidence="3" key="1">
    <citation type="journal article" date="2019" name="Plant Biotechnol. J.">
        <title>Genome sequencing of the Australian wild diploid species Gossypium australe highlights disease resistance and delayed gland morphogenesis.</title>
        <authorList>
            <person name="Cai Y."/>
            <person name="Cai X."/>
            <person name="Wang Q."/>
            <person name="Wang P."/>
            <person name="Zhang Y."/>
            <person name="Cai C."/>
            <person name="Xu Y."/>
            <person name="Wang K."/>
            <person name="Zhou Z."/>
            <person name="Wang C."/>
            <person name="Geng S."/>
            <person name="Li B."/>
            <person name="Dong Q."/>
            <person name="Hou Y."/>
            <person name="Wang H."/>
            <person name="Ai P."/>
            <person name="Liu Z."/>
            <person name="Yi F."/>
            <person name="Sun M."/>
            <person name="An G."/>
            <person name="Cheng J."/>
            <person name="Zhang Y."/>
            <person name="Shi Q."/>
            <person name="Xie Y."/>
            <person name="Shi X."/>
            <person name="Chang Y."/>
            <person name="Huang F."/>
            <person name="Chen Y."/>
            <person name="Hong S."/>
            <person name="Mi L."/>
            <person name="Sun Q."/>
            <person name="Zhang L."/>
            <person name="Zhou B."/>
            <person name="Peng R."/>
            <person name="Zhang X."/>
            <person name="Liu F."/>
        </authorList>
    </citation>
    <scope>NUCLEOTIDE SEQUENCE [LARGE SCALE GENOMIC DNA]</scope>
    <source>
        <strain evidence="3">cv. PA1801</strain>
    </source>
</reference>
<gene>
    <name evidence="2" type="ORF">EPI10_031806</name>
</gene>
<dbReference type="AlphaFoldDB" id="A0A5B6X1D7"/>
<accession>A0A5B6X1D7</accession>
<name>A0A5B6X1D7_9ROSI</name>
<keyword evidence="2" id="KW-0548">Nucleotidyltransferase</keyword>
<evidence type="ECO:0000259" key="1">
    <source>
        <dbReference type="Pfam" id="PF00078"/>
    </source>
</evidence>
<protein>
    <submittedName>
        <fullName evidence="2">RNA-directed DNA polymerase-like protein</fullName>
    </submittedName>
</protein>
<feature type="domain" description="Reverse transcriptase" evidence="1">
    <location>
        <begin position="23"/>
        <end position="115"/>
    </location>
</feature>
<dbReference type="InterPro" id="IPR043502">
    <property type="entry name" value="DNA/RNA_pol_sf"/>
</dbReference>
<dbReference type="InterPro" id="IPR043128">
    <property type="entry name" value="Rev_trsase/Diguanyl_cyclase"/>
</dbReference>
<dbReference type="Pfam" id="PF00078">
    <property type="entry name" value="RVT_1"/>
    <property type="match status" value="1"/>
</dbReference>
<evidence type="ECO:0000313" key="3">
    <source>
        <dbReference type="Proteomes" id="UP000325315"/>
    </source>
</evidence>
<dbReference type="OrthoDB" id="1738562at2759"/>
<organism evidence="2 3">
    <name type="scientific">Gossypium australe</name>
    <dbReference type="NCBI Taxonomy" id="47621"/>
    <lineage>
        <taxon>Eukaryota</taxon>
        <taxon>Viridiplantae</taxon>
        <taxon>Streptophyta</taxon>
        <taxon>Embryophyta</taxon>
        <taxon>Tracheophyta</taxon>
        <taxon>Spermatophyta</taxon>
        <taxon>Magnoliopsida</taxon>
        <taxon>eudicotyledons</taxon>
        <taxon>Gunneridae</taxon>
        <taxon>Pentapetalae</taxon>
        <taxon>rosids</taxon>
        <taxon>malvids</taxon>
        <taxon>Malvales</taxon>
        <taxon>Malvaceae</taxon>
        <taxon>Malvoideae</taxon>
        <taxon>Gossypium</taxon>
    </lineage>
</organism>
<dbReference type="SUPFAM" id="SSF56672">
    <property type="entry name" value="DNA/RNA polymerases"/>
    <property type="match status" value="1"/>
</dbReference>
<dbReference type="PANTHER" id="PTHR24559">
    <property type="entry name" value="TRANSPOSON TY3-I GAG-POL POLYPROTEIN"/>
    <property type="match status" value="1"/>
</dbReference>
<dbReference type="GO" id="GO:0003964">
    <property type="term" value="F:RNA-directed DNA polymerase activity"/>
    <property type="evidence" value="ECO:0007669"/>
    <property type="project" value="UniProtKB-KW"/>
</dbReference>
<evidence type="ECO:0000313" key="2">
    <source>
        <dbReference type="EMBL" id="KAA3488021.1"/>
    </source>
</evidence>
<keyword evidence="2" id="KW-0695">RNA-directed DNA polymerase</keyword>
<proteinExistence type="predicted"/>
<dbReference type="InterPro" id="IPR053134">
    <property type="entry name" value="RNA-dir_DNA_polymerase"/>
</dbReference>
<dbReference type="Gene3D" id="3.10.10.10">
    <property type="entry name" value="HIV Type 1 Reverse Transcriptase, subunit A, domain 1"/>
    <property type="match status" value="1"/>
</dbReference>
<dbReference type="InterPro" id="IPR000477">
    <property type="entry name" value="RT_dom"/>
</dbReference>
<dbReference type="CDD" id="cd01647">
    <property type="entry name" value="RT_LTR"/>
    <property type="match status" value="1"/>
</dbReference>
<keyword evidence="3" id="KW-1185">Reference proteome</keyword>
<comment type="caution">
    <text evidence="2">The sequence shown here is derived from an EMBL/GenBank/DDBJ whole genome shotgun (WGS) entry which is preliminary data.</text>
</comment>
<dbReference type="PANTHER" id="PTHR24559:SF444">
    <property type="entry name" value="REVERSE TRANSCRIPTASE DOMAIN-CONTAINING PROTEIN"/>
    <property type="match status" value="1"/>
</dbReference>
<dbReference type="Proteomes" id="UP000325315">
    <property type="component" value="Unassembled WGS sequence"/>
</dbReference>
<dbReference type="EMBL" id="SMMG02000001">
    <property type="protein sequence ID" value="KAA3488021.1"/>
    <property type="molecule type" value="Genomic_DNA"/>
</dbReference>